<dbReference type="NCBIfam" id="TIGR00360">
    <property type="entry name" value="ComEC_N-term"/>
    <property type="match status" value="1"/>
</dbReference>
<dbReference type="InterPro" id="IPR052159">
    <property type="entry name" value="Competence_DNA_uptake"/>
</dbReference>
<evidence type="ECO:0000256" key="5">
    <source>
        <dbReference type="ARBA" id="ARBA00023136"/>
    </source>
</evidence>
<feature type="transmembrane region" description="Helical" evidence="6">
    <location>
        <begin position="393"/>
        <end position="420"/>
    </location>
</feature>
<dbReference type="InterPro" id="IPR001279">
    <property type="entry name" value="Metallo-B-lactamas"/>
</dbReference>
<dbReference type="InterPro" id="IPR035681">
    <property type="entry name" value="ComA-like_MBL"/>
</dbReference>
<feature type="transmembrane region" description="Helical" evidence="6">
    <location>
        <begin position="335"/>
        <end position="354"/>
    </location>
</feature>
<comment type="subcellular location">
    <subcellularLocation>
        <location evidence="1">Cell membrane</location>
        <topology evidence="1">Multi-pass membrane protein</topology>
    </subcellularLocation>
</comment>
<dbReference type="PANTHER" id="PTHR30619:SF1">
    <property type="entry name" value="RECOMBINATION PROTEIN 2"/>
    <property type="match status" value="1"/>
</dbReference>
<protein>
    <submittedName>
        <fullName evidence="8">Competence protein ComEC</fullName>
    </submittedName>
</protein>
<evidence type="ECO:0000256" key="3">
    <source>
        <dbReference type="ARBA" id="ARBA00022692"/>
    </source>
</evidence>
<keyword evidence="3 6" id="KW-0812">Transmembrane</keyword>
<keyword evidence="2" id="KW-1003">Cell membrane</keyword>
<dbReference type="SMART" id="SM00849">
    <property type="entry name" value="Lactamase_B"/>
    <property type="match status" value="1"/>
</dbReference>
<dbReference type="Pfam" id="PF00753">
    <property type="entry name" value="Lactamase_B"/>
    <property type="match status" value="1"/>
</dbReference>
<evidence type="ECO:0000313" key="8">
    <source>
        <dbReference type="EMBL" id="KTS68397.1"/>
    </source>
</evidence>
<reference evidence="8 9" key="1">
    <citation type="journal article" date="2016" name="Front. Microbiol.">
        <title>Genomic Resource of Rice Seed Associated Bacteria.</title>
        <authorList>
            <person name="Midha S."/>
            <person name="Bansal K."/>
            <person name="Sharma S."/>
            <person name="Kumar N."/>
            <person name="Patil P.P."/>
            <person name="Chaudhry V."/>
            <person name="Patil P.B."/>
        </authorList>
    </citation>
    <scope>NUCLEOTIDE SEQUENCE [LARGE SCALE GENOMIC DNA]</scope>
    <source>
        <strain evidence="8 9">SA3</strain>
    </source>
</reference>
<keyword evidence="5 6" id="KW-0472">Membrane</keyword>
<dbReference type="InterPro" id="IPR036866">
    <property type="entry name" value="RibonucZ/Hydroxyglut_hydro"/>
</dbReference>
<dbReference type="NCBIfam" id="TIGR00361">
    <property type="entry name" value="ComEC_Rec2"/>
    <property type="match status" value="1"/>
</dbReference>
<dbReference type="EMBL" id="LDSE01000014">
    <property type="protein sequence ID" value="KTS68397.1"/>
    <property type="molecule type" value="Genomic_DNA"/>
</dbReference>
<evidence type="ECO:0000259" key="7">
    <source>
        <dbReference type="SMART" id="SM00849"/>
    </source>
</evidence>
<dbReference type="AlphaFoldDB" id="A0A8E1V8V0"/>
<dbReference type="GO" id="GO:0030420">
    <property type="term" value="P:establishment of competence for transformation"/>
    <property type="evidence" value="ECO:0007669"/>
    <property type="project" value="InterPro"/>
</dbReference>
<dbReference type="GO" id="GO:0005886">
    <property type="term" value="C:plasma membrane"/>
    <property type="evidence" value="ECO:0007669"/>
    <property type="project" value="UniProtKB-SubCell"/>
</dbReference>
<organism evidence="8 9">
    <name type="scientific">Pantoea dispersa</name>
    <dbReference type="NCBI Taxonomy" id="59814"/>
    <lineage>
        <taxon>Bacteria</taxon>
        <taxon>Pseudomonadati</taxon>
        <taxon>Pseudomonadota</taxon>
        <taxon>Gammaproteobacteria</taxon>
        <taxon>Enterobacterales</taxon>
        <taxon>Erwiniaceae</taxon>
        <taxon>Pantoea</taxon>
    </lineage>
</organism>
<feature type="transmembrane region" description="Helical" evidence="6">
    <location>
        <begin position="230"/>
        <end position="251"/>
    </location>
</feature>
<feature type="transmembrane region" description="Helical" evidence="6">
    <location>
        <begin position="474"/>
        <end position="493"/>
    </location>
</feature>
<dbReference type="InterPro" id="IPR004477">
    <property type="entry name" value="ComEC_N"/>
</dbReference>
<comment type="caution">
    <text evidence="8">The sequence shown here is derived from an EMBL/GenBank/DDBJ whole genome shotgun (WGS) entry which is preliminary data.</text>
</comment>
<feature type="transmembrane region" description="Helical" evidence="6">
    <location>
        <begin position="36"/>
        <end position="64"/>
    </location>
</feature>
<dbReference type="SUPFAM" id="SSF56281">
    <property type="entry name" value="Metallo-hydrolase/oxidoreductase"/>
    <property type="match status" value="1"/>
</dbReference>
<evidence type="ECO:0000256" key="4">
    <source>
        <dbReference type="ARBA" id="ARBA00022989"/>
    </source>
</evidence>
<feature type="domain" description="Metallo-beta-lactamase" evidence="7">
    <location>
        <begin position="511"/>
        <end position="692"/>
    </location>
</feature>
<feature type="transmembrane region" description="Helical" evidence="6">
    <location>
        <begin position="432"/>
        <end position="454"/>
    </location>
</feature>
<evidence type="ECO:0000313" key="9">
    <source>
        <dbReference type="Proteomes" id="UP000071979"/>
    </source>
</evidence>
<gene>
    <name evidence="8" type="ORF">SA3R_07925</name>
</gene>
<dbReference type="Proteomes" id="UP000071979">
    <property type="component" value="Unassembled WGS sequence"/>
</dbReference>
<dbReference type="InterPro" id="IPR004797">
    <property type="entry name" value="Competence_ComEC/Rec2"/>
</dbReference>
<keyword evidence="4 6" id="KW-1133">Transmembrane helix</keyword>
<dbReference type="PANTHER" id="PTHR30619">
    <property type="entry name" value="DNA INTERNALIZATION/COMPETENCE PROTEIN COMEC/REC2"/>
    <property type="match status" value="1"/>
</dbReference>
<evidence type="ECO:0000256" key="6">
    <source>
        <dbReference type="SAM" id="Phobius"/>
    </source>
</evidence>
<dbReference type="CDD" id="cd07731">
    <property type="entry name" value="ComA-like_MBL-fold"/>
    <property type="match status" value="1"/>
</dbReference>
<feature type="transmembrane region" description="Helical" evidence="6">
    <location>
        <begin position="263"/>
        <end position="282"/>
    </location>
</feature>
<feature type="transmembrane region" description="Helical" evidence="6">
    <location>
        <begin position="12"/>
        <end position="30"/>
    </location>
</feature>
<sequence length="757" mass="84474">MTEEGVRVTITVVARMMLLAALPLGMLPQIPAYSTIVLLLISALLLACTSVMLLRYAGLGLLLLSWALIEARQTVDTLEQLTMAPVAATLQITAVNPAKNQLTAQIIRTGDRYVFPPLFVTLRNVSDEVAWCAGQRWQMQLRLRAVHARLNEGEFDLQRFAIANHSALQGRIVSQQAESLRCSWRTRFIDHHLARFTGLTQPAIIQALAFGVRDAMTPAQRALLRETGTAHLMAISGMHIALAASVGWLLARVIQLVLPARQIGYLMPLLISGLTAAAYCWISGSHPPAQRAMLALTLWLATRISGWQLSNWQVWALCVGSLLWLDPLTVLSESFWLSALAVAMLILWFQWFPLPPRFRQPRRWLMLRLLHLQLGMMILMAPLQIFLFHGLSLSALVANLLAVPVVSLITVPLILLAMLLQLPAITVPLWQLADLSVSLVMQGLAWLPAGWWRWSDTLPAVLLLWAGLALWRSGLLAKALMPCCALLLSLWFWRSNAQQDDWQIDMIDVGHGLAVAISQGNQVMLYDSGPGWAEDNAGGRVLLPWLHYTGRQLQGVILSHKHLDHRGGLAALQQAQPGLRVRSALGEPGHLPCYRGQQWQWGRLHFHALWPPRAQTAGQNNDSCVVRVDDGQFSLLLTGDIELEAERKLVALEKGGLQSTVIQVPHHGSRSSSGPLLLRSVAGQAALASLARYNAWRMPAVAVVQRYREQGYRWYDTAQSGQIHIAIRQGRWQIKGLREQIIPRWYHQWFGVKHDSR</sequence>
<proteinExistence type="predicted"/>
<name>A0A8E1V8V0_9GAMM</name>
<accession>A0A8E1V8V0</accession>
<feature type="transmembrane region" description="Helical" evidence="6">
    <location>
        <begin position="366"/>
        <end position="387"/>
    </location>
</feature>
<evidence type="ECO:0000256" key="2">
    <source>
        <dbReference type="ARBA" id="ARBA00022475"/>
    </source>
</evidence>
<evidence type="ECO:0000256" key="1">
    <source>
        <dbReference type="ARBA" id="ARBA00004651"/>
    </source>
</evidence>
<dbReference type="Gene3D" id="3.60.15.10">
    <property type="entry name" value="Ribonuclease Z/Hydroxyacylglutathione hydrolase-like"/>
    <property type="match status" value="1"/>
</dbReference>
<dbReference type="Pfam" id="PF03772">
    <property type="entry name" value="Competence"/>
    <property type="match status" value="1"/>
</dbReference>